<sequence>MIRLIKRGLMFGNLIRVDSPALIDRYNRALNSLTGKRTALSEFHIDIAGYSYEIGEELGDHLYLNPNGVNRMFIILTVEQKTAPLLNAKFSTSRGILRQFIEGNEAKLFALTAHDAVAGELDNSVFEVSHPARLLDIRTITVSADTTQSHVENARKLADRIERFQTEEDAWFDDVLIAEMIGLAKKTGDVTRQPIDLERPTYTQNNFWTAHFGGLYVFRDVAEPAAIAVGDKDELGVMPIETTLDFGDRNGVAAFLELNELVEPIIKARGVDGAAILRQKMDFILVDAATSRGIEIEGMDHRALHRLAQRMGSDLPEEFLKLNQLVRWALNGGKWPRIASDDASYFYTLRARPDHPDRDLINQMLSELAPLDIRQLFICHKQAFYDAYAGWPDAKKEYVADFLARDYAANKAGARDALFGGEEPAATPSAKPVSPAAKEDILDIVGPWGAIRR</sequence>
<keyword evidence="2" id="KW-1185">Reference proteome</keyword>
<dbReference type="RefSeq" id="WP_218393922.1">
    <property type="nucleotide sequence ID" value="NZ_JAHUZE010000004.1"/>
</dbReference>
<accession>A0ABS6T6B1</accession>
<dbReference type="InterPro" id="IPR046578">
    <property type="entry name" value="DUF6638"/>
</dbReference>
<proteinExistence type="predicted"/>
<dbReference type="Proteomes" id="UP000756530">
    <property type="component" value="Unassembled WGS sequence"/>
</dbReference>
<dbReference type="Pfam" id="PF20343">
    <property type="entry name" value="DUF6638"/>
    <property type="match status" value="1"/>
</dbReference>
<protein>
    <submittedName>
        <fullName evidence="1">Uncharacterized protein</fullName>
    </submittedName>
</protein>
<reference evidence="1 2" key="1">
    <citation type="submission" date="2021-05" db="EMBL/GenBank/DDBJ databases">
        <title>Culturable bacteria isolated from Daya Bay.</title>
        <authorList>
            <person name="Zheng W."/>
            <person name="Yu S."/>
            <person name="Huang Y."/>
        </authorList>
    </citation>
    <scope>NUCLEOTIDE SEQUENCE [LARGE SCALE GENOMIC DNA]</scope>
    <source>
        <strain evidence="1 2">DP4N28-5</strain>
    </source>
</reference>
<organism evidence="1 2">
    <name type="scientific">Maritimibacter dapengensis</name>
    <dbReference type="NCBI Taxonomy" id="2836868"/>
    <lineage>
        <taxon>Bacteria</taxon>
        <taxon>Pseudomonadati</taxon>
        <taxon>Pseudomonadota</taxon>
        <taxon>Alphaproteobacteria</taxon>
        <taxon>Rhodobacterales</taxon>
        <taxon>Roseobacteraceae</taxon>
        <taxon>Maritimibacter</taxon>
    </lineage>
</organism>
<name>A0ABS6T6B1_9RHOB</name>
<gene>
    <name evidence="1" type="ORF">KJP28_17555</name>
</gene>
<comment type="caution">
    <text evidence="1">The sequence shown here is derived from an EMBL/GenBank/DDBJ whole genome shotgun (WGS) entry which is preliminary data.</text>
</comment>
<dbReference type="EMBL" id="JAHUZE010000004">
    <property type="protein sequence ID" value="MBV7380735.1"/>
    <property type="molecule type" value="Genomic_DNA"/>
</dbReference>
<evidence type="ECO:0000313" key="1">
    <source>
        <dbReference type="EMBL" id="MBV7380735.1"/>
    </source>
</evidence>
<evidence type="ECO:0000313" key="2">
    <source>
        <dbReference type="Proteomes" id="UP000756530"/>
    </source>
</evidence>